<protein>
    <submittedName>
        <fullName evidence="2">Rho-related protein RacM</fullName>
    </submittedName>
</protein>
<reference evidence="2 3" key="1">
    <citation type="submission" date="2024-03" db="EMBL/GenBank/DDBJ databases">
        <title>The Acrasis kona genome and developmental transcriptomes reveal deep origins of eukaryotic multicellular pathways.</title>
        <authorList>
            <person name="Sheikh S."/>
            <person name="Fu C.-J."/>
            <person name="Brown M.W."/>
            <person name="Baldauf S.L."/>
        </authorList>
    </citation>
    <scope>NUCLEOTIDE SEQUENCE [LARGE SCALE GENOMIC DNA]</scope>
    <source>
        <strain evidence="2 3">ATCC MYA-3509</strain>
    </source>
</reference>
<organism evidence="2 3">
    <name type="scientific">Acrasis kona</name>
    <dbReference type="NCBI Taxonomy" id="1008807"/>
    <lineage>
        <taxon>Eukaryota</taxon>
        <taxon>Discoba</taxon>
        <taxon>Heterolobosea</taxon>
        <taxon>Tetramitia</taxon>
        <taxon>Eutetramitia</taxon>
        <taxon>Acrasidae</taxon>
        <taxon>Acrasis</taxon>
    </lineage>
</organism>
<dbReference type="GO" id="GO:0003924">
    <property type="term" value="F:GTPase activity"/>
    <property type="evidence" value="ECO:0007669"/>
    <property type="project" value="InterPro"/>
</dbReference>
<comment type="caution">
    <text evidence="2">The sequence shown here is derived from an EMBL/GenBank/DDBJ whole genome shotgun (WGS) entry which is preliminary data.</text>
</comment>
<keyword evidence="1" id="KW-0547">Nucleotide-binding</keyword>
<proteinExistence type="predicted"/>
<accession>A0AAW2ZN72</accession>
<dbReference type="InterPro" id="IPR027417">
    <property type="entry name" value="P-loop_NTPase"/>
</dbReference>
<sequence>MSGTCSILVTGAKLSGKTSFIRTLADGKFPRGIVQSRFNFKGETYFGDRKREFQFIDTTASDEFFGSNQELLYNNDIIMMLFSIDKKEELMYIKNELMTQLKTKITNNPAFFIVATKSDETDRIPEEVISKTFADDGVKFFEISSRFNEGVQELFNEALAIKFGAPVRVVQQKNERASSKTCKQQ</sequence>
<evidence type="ECO:0000256" key="1">
    <source>
        <dbReference type="ARBA" id="ARBA00022741"/>
    </source>
</evidence>
<dbReference type="Proteomes" id="UP001431209">
    <property type="component" value="Unassembled WGS sequence"/>
</dbReference>
<dbReference type="Gene3D" id="3.40.50.300">
    <property type="entry name" value="P-loop containing nucleotide triphosphate hydrolases"/>
    <property type="match status" value="1"/>
</dbReference>
<dbReference type="Pfam" id="PF00071">
    <property type="entry name" value="Ras"/>
    <property type="match status" value="1"/>
</dbReference>
<evidence type="ECO:0000313" key="2">
    <source>
        <dbReference type="EMBL" id="KAL0490117.1"/>
    </source>
</evidence>
<dbReference type="AlphaFoldDB" id="A0AAW2ZN72"/>
<evidence type="ECO:0000313" key="3">
    <source>
        <dbReference type="Proteomes" id="UP001431209"/>
    </source>
</evidence>
<name>A0AAW2ZN72_9EUKA</name>
<dbReference type="PANTHER" id="PTHR47978">
    <property type="match status" value="1"/>
</dbReference>
<dbReference type="GO" id="GO:0005525">
    <property type="term" value="F:GTP binding"/>
    <property type="evidence" value="ECO:0007669"/>
    <property type="project" value="InterPro"/>
</dbReference>
<gene>
    <name evidence="2" type="ORF">AKO1_006638</name>
</gene>
<dbReference type="SUPFAM" id="SSF52540">
    <property type="entry name" value="P-loop containing nucleoside triphosphate hydrolases"/>
    <property type="match status" value="1"/>
</dbReference>
<keyword evidence="3" id="KW-1185">Reference proteome</keyword>
<dbReference type="EMBL" id="JAOPGA020001643">
    <property type="protein sequence ID" value="KAL0490117.1"/>
    <property type="molecule type" value="Genomic_DNA"/>
</dbReference>
<dbReference type="InterPro" id="IPR001806">
    <property type="entry name" value="Small_GTPase"/>
</dbReference>